<dbReference type="PANTHER" id="PTHR43943">
    <property type="entry name" value="DEHYDROGENASE/REDUCTASE (SDR FAMILY) MEMBER 4"/>
    <property type="match status" value="1"/>
</dbReference>
<gene>
    <name evidence="4" type="ORF">DFR47_105175</name>
</gene>
<dbReference type="GO" id="GO:0000160">
    <property type="term" value="P:phosphorelay signal transduction system"/>
    <property type="evidence" value="ECO:0007669"/>
    <property type="project" value="InterPro"/>
</dbReference>
<dbReference type="InterPro" id="IPR020904">
    <property type="entry name" value="Sc_DH/Rdtase_CS"/>
</dbReference>
<dbReference type="PANTHER" id="PTHR43943:SF2">
    <property type="entry name" value="DEHYDROGENASE_REDUCTASE 4"/>
    <property type="match status" value="1"/>
</dbReference>
<proteinExistence type="inferred from homology"/>
<dbReference type="PROSITE" id="PS00061">
    <property type="entry name" value="ADH_SHORT"/>
    <property type="match status" value="1"/>
</dbReference>
<feature type="modified residue" description="Phosphohistidine" evidence="2">
    <location>
        <position position="229"/>
    </location>
</feature>
<dbReference type="PROSITE" id="PS50894">
    <property type="entry name" value="HPT"/>
    <property type="match status" value="1"/>
</dbReference>
<dbReference type="PRINTS" id="PR00081">
    <property type="entry name" value="GDHRDH"/>
</dbReference>
<dbReference type="AlphaFoldDB" id="A0A366DTP2"/>
<reference evidence="4 5" key="1">
    <citation type="submission" date="2018-06" db="EMBL/GenBank/DDBJ databases">
        <title>Genomic Encyclopedia of Type Strains, Phase IV (KMG-IV): sequencing the most valuable type-strain genomes for metagenomic binning, comparative biology and taxonomic classification.</title>
        <authorList>
            <person name="Goeker M."/>
        </authorList>
    </citation>
    <scope>NUCLEOTIDE SEQUENCE [LARGE SCALE GENOMIC DNA]</scope>
    <source>
        <strain evidence="4 5">DSM 25619</strain>
    </source>
</reference>
<dbReference type="InterPro" id="IPR057326">
    <property type="entry name" value="KR_dom"/>
</dbReference>
<dbReference type="OrthoDB" id="154414at2"/>
<keyword evidence="5" id="KW-1185">Reference proteome</keyword>
<dbReference type="PRINTS" id="PR00080">
    <property type="entry name" value="SDRFAMILY"/>
</dbReference>
<evidence type="ECO:0000313" key="4">
    <source>
        <dbReference type="EMBL" id="RBO93457.1"/>
    </source>
</evidence>
<dbReference type="Pfam" id="PF13561">
    <property type="entry name" value="adh_short_C2"/>
    <property type="match status" value="1"/>
</dbReference>
<evidence type="ECO:0000259" key="3">
    <source>
        <dbReference type="PROSITE" id="PS50894"/>
    </source>
</evidence>
<dbReference type="FunFam" id="3.40.50.720:FF:000084">
    <property type="entry name" value="Short-chain dehydrogenase reductase"/>
    <property type="match status" value="1"/>
</dbReference>
<name>A0A366DTP2_9HYPH</name>
<dbReference type="EMBL" id="QNRH01000005">
    <property type="protein sequence ID" value="RBO93457.1"/>
    <property type="molecule type" value="Genomic_DNA"/>
</dbReference>
<dbReference type="NCBIfam" id="NF009383">
    <property type="entry name" value="PRK12742.1"/>
    <property type="match status" value="1"/>
</dbReference>
<evidence type="ECO:0000256" key="1">
    <source>
        <dbReference type="ARBA" id="ARBA00006484"/>
    </source>
</evidence>
<sequence>MSDFKNKNILVIGGSRGIGAAIVKRFASEGAAVKFTYAASVDAAKTLADKTGAEAIHSDATDLQALVQTVRDAGPVDVLVVNAGVVMFGDPLELDAAEVERMIDLNIKAPYFAAVEAARTMPDGGRILVIGSVNADRVPFTGLAAYGMTKSALQGMARGLARDFGHRSITVNIIQPGPTDTDMNPADGPMTELMHSVMALKQHGTADEVAGLAAYLASKEARGITGAMHTIDGGFGA</sequence>
<organism evidence="4 5">
    <name type="scientific">Pseudochrobactrum asaccharolyticum</name>
    <dbReference type="NCBI Taxonomy" id="354351"/>
    <lineage>
        <taxon>Bacteria</taxon>
        <taxon>Pseudomonadati</taxon>
        <taxon>Pseudomonadota</taxon>
        <taxon>Alphaproteobacteria</taxon>
        <taxon>Hyphomicrobiales</taxon>
        <taxon>Brucellaceae</taxon>
        <taxon>Pseudochrobactrum</taxon>
    </lineage>
</organism>
<comment type="similarity">
    <text evidence="1">Belongs to the short-chain dehydrogenases/reductases (SDR) family.</text>
</comment>
<comment type="caution">
    <text evidence="4">The sequence shown here is derived from an EMBL/GenBank/DDBJ whole genome shotgun (WGS) entry which is preliminary data.</text>
</comment>
<dbReference type="InterPro" id="IPR002347">
    <property type="entry name" value="SDR_fam"/>
</dbReference>
<dbReference type="Proteomes" id="UP000252893">
    <property type="component" value="Unassembled WGS sequence"/>
</dbReference>
<dbReference type="Gene3D" id="3.40.50.720">
    <property type="entry name" value="NAD(P)-binding Rossmann-like Domain"/>
    <property type="match status" value="1"/>
</dbReference>
<dbReference type="RefSeq" id="WP_113945173.1">
    <property type="nucleotide sequence ID" value="NZ_JBHEEG010000006.1"/>
</dbReference>
<dbReference type="SUPFAM" id="SSF51735">
    <property type="entry name" value="NAD(P)-binding Rossmann-fold domains"/>
    <property type="match status" value="1"/>
</dbReference>
<feature type="domain" description="HPt" evidence="3">
    <location>
        <begin position="190"/>
        <end position="237"/>
    </location>
</feature>
<accession>A0A366DTP2</accession>
<dbReference type="InterPro" id="IPR036291">
    <property type="entry name" value="NAD(P)-bd_dom_sf"/>
</dbReference>
<dbReference type="InterPro" id="IPR008207">
    <property type="entry name" value="Sig_transdc_His_kin_Hpt_dom"/>
</dbReference>
<evidence type="ECO:0000313" key="5">
    <source>
        <dbReference type="Proteomes" id="UP000252893"/>
    </source>
</evidence>
<keyword evidence="2" id="KW-0597">Phosphoprotein</keyword>
<protein>
    <submittedName>
        <fullName evidence="4">Cyclic-di-GMP-binding biofilm dispersal mediator protein</fullName>
    </submittedName>
</protein>
<dbReference type="CDD" id="cd05233">
    <property type="entry name" value="SDR_c"/>
    <property type="match status" value="1"/>
</dbReference>
<evidence type="ECO:0000256" key="2">
    <source>
        <dbReference type="PROSITE-ProRule" id="PRU00110"/>
    </source>
</evidence>
<dbReference type="SMART" id="SM00822">
    <property type="entry name" value="PKS_KR"/>
    <property type="match status" value="1"/>
</dbReference>